<reference evidence="2 3" key="1">
    <citation type="submission" date="2018-05" db="EMBL/GenBank/DDBJ databases">
        <title>Draft genome sequence of Scytalidium lignicola DSM 105466, a ubiquitous saprotrophic fungus.</title>
        <authorList>
            <person name="Buettner E."/>
            <person name="Gebauer A.M."/>
            <person name="Hofrichter M."/>
            <person name="Liers C."/>
            <person name="Kellner H."/>
        </authorList>
    </citation>
    <scope>NUCLEOTIDE SEQUENCE [LARGE SCALE GENOMIC DNA]</scope>
    <source>
        <strain evidence="2 3">DSM 105466</strain>
    </source>
</reference>
<gene>
    <name evidence="2" type="ORF">B7463_g753</name>
</gene>
<name>A0A3E2HQB2_SCYLI</name>
<feature type="non-terminal residue" evidence="2">
    <location>
        <position position="1"/>
    </location>
</feature>
<feature type="non-terminal residue" evidence="2">
    <location>
        <position position="592"/>
    </location>
</feature>
<proteinExistence type="predicted"/>
<dbReference type="PANTHER" id="PTHR24148:SF73">
    <property type="entry name" value="HET DOMAIN PROTEIN (AFU_ORTHOLOGUE AFUA_8G01020)"/>
    <property type="match status" value="1"/>
</dbReference>
<dbReference type="InterPro" id="IPR052895">
    <property type="entry name" value="HetReg/Transcr_Mod"/>
</dbReference>
<comment type="caution">
    <text evidence="2">The sequence shown here is derived from an EMBL/GenBank/DDBJ whole genome shotgun (WGS) entry which is preliminary data.</text>
</comment>
<dbReference type="Pfam" id="PF06985">
    <property type="entry name" value="HET"/>
    <property type="match status" value="1"/>
</dbReference>
<dbReference type="AlphaFoldDB" id="A0A3E2HQB2"/>
<dbReference type="OrthoDB" id="3557394at2759"/>
<organism evidence="2 3">
    <name type="scientific">Scytalidium lignicola</name>
    <name type="common">Hyphomycete</name>
    <dbReference type="NCBI Taxonomy" id="5539"/>
    <lineage>
        <taxon>Eukaryota</taxon>
        <taxon>Fungi</taxon>
        <taxon>Dikarya</taxon>
        <taxon>Ascomycota</taxon>
        <taxon>Pezizomycotina</taxon>
        <taxon>Leotiomycetes</taxon>
        <taxon>Leotiomycetes incertae sedis</taxon>
        <taxon>Scytalidium</taxon>
    </lineage>
</organism>
<accession>A0A3E2HQB2</accession>
<dbReference type="InterPro" id="IPR010730">
    <property type="entry name" value="HET"/>
</dbReference>
<evidence type="ECO:0000313" key="2">
    <source>
        <dbReference type="EMBL" id="RFU35558.1"/>
    </source>
</evidence>
<dbReference type="OMA" id="ALFMCHG"/>
<feature type="domain" description="Heterokaryon incompatibility" evidence="1">
    <location>
        <begin position="35"/>
        <end position="191"/>
    </location>
</feature>
<evidence type="ECO:0000313" key="3">
    <source>
        <dbReference type="Proteomes" id="UP000258309"/>
    </source>
</evidence>
<keyword evidence="3" id="KW-1185">Reference proteome</keyword>
<protein>
    <recommendedName>
        <fullName evidence="1">Heterokaryon incompatibility domain-containing protein</fullName>
    </recommendedName>
</protein>
<dbReference type="Proteomes" id="UP000258309">
    <property type="component" value="Unassembled WGS sequence"/>
</dbReference>
<sequence>MLELGQIRLLRILPGKGSEIECKLSTVPLDSSPPYEALSYTWGSQDVTHEIIISEKICPVTANLYTALKNLRLENGQERTIWIDAICINQKSDAERSAQVKIMAKIYARAQRVIMWVGEATEFDGMAFALLQRIKGVFQQHGRVDFDFQQIGPDGKPSPLYGLPNTASAEWIALSRLFQRPYFERIWIIQEVVKATKAVLTCGTLNIEWEVVRDFARSLRKGGSLGNIEYSQSAPGVVSVNVMADLKTGNGEDLLSLLSLTRGYQATKAVDKVFALMGLASDHHDVGINIDYSKSAWEIYENLTIYSLMAHNSLFCLSNAGFYSSAERSWIPDWSNMLEHRSCLAFYGNKVFSASRDSEASLKVSEDLQILTVGGYIVDTISVVAPNIRKFRQAEATMKSGPLTWWMTPEEEIARFIVEATEMHGAKEASKRAFIYQEGSSRDKELSRTLCCNILATGERIDIDAAYKVYQWFNKLIYAPHLDSNQGPDVTGKEEKDFSPPGVQGEKFMHSVVFFGTGRSVCATEKGDMGRVPFGTKVGDLVCIFKGGKVPYILRQNGDGSYVLVGECYINGIMYGQALEREDLVYQEFKIK</sequence>
<dbReference type="Pfam" id="PF26639">
    <property type="entry name" value="Het-6_barrel"/>
    <property type="match status" value="1"/>
</dbReference>
<dbReference type="STRING" id="5539.A0A3E2HQB2"/>
<evidence type="ECO:0000259" key="1">
    <source>
        <dbReference type="Pfam" id="PF06985"/>
    </source>
</evidence>
<dbReference type="EMBL" id="NCSJ02000007">
    <property type="protein sequence ID" value="RFU35558.1"/>
    <property type="molecule type" value="Genomic_DNA"/>
</dbReference>
<dbReference type="PANTHER" id="PTHR24148">
    <property type="entry name" value="ANKYRIN REPEAT DOMAIN-CONTAINING PROTEIN 39 HOMOLOG-RELATED"/>
    <property type="match status" value="1"/>
</dbReference>